<sequence length="72" mass="7828">MADRVIQAGSEIAIRIDANRTDISRFVRQGDDLIVELRNGDRIIVEGYHVPHESGSLHSLVFGDLAGGRGGQ</sequence>
<name>A0AAW9S5M0_9RHOB</name>
<accession>A0AAW9S5M0</accession>
<dbReference type="Proteomes" id="UP001428774">
    <property type="component" value="Unassembled WGS sequence"/>
</dbReference>
<evidence type="ECO:0000313" key="2">
    <source>
        <dbReference type="EMBL" id="MEN9060144.1"/>
    </source>
</evidence>
<evidence type="ECO:0000313" key="3">
    <source>
        <dbReference type="Proteomes" id="UP001428774"/>
    </source>
</evidence>
<dbReference type="EMBL" id="JBDNCH010000002">
    <property type="protein sequence ID" value="MEN9060144.1"/>
    <property type="molecule type" value="Genomic_DNA"/>
</dbReference>
<keyword evidence="3" id="KW-1185">Reference proteome</keyword>
<dbReference type="InterPro" id="IPR048051">
    <property type="entry name" value="BapA-like_prefix-like"/>
</dbReference>
<reference evidence="2 3" key="1">
    <citation type="submission" date="2024-05" db="EMBL/GenBank/DDBJ databases">
        <title>Genome sequence of Ponticoccus litoralis KCCM 90028.</title>
        <authorList>
            <person name="Kim J.M."/>
            <person name="Lee J.K."/>
            <person name="Choi B.J."/>
            <person name="Bayburt H."/>
            <person name="Baek J.H."/>
            <person name="Jeon C.O."/>
        </authorList>
    </citation>
    <scope>NUCLEOTIDE SEQUENCE [LARGE SCALE GENOMIC DNA]</scope>
    <source>
        <strain evidence="2 3">KCCM 90028</strain>
    </source>
</reference>
<comment type="caution">
    <text evidence="2">The sequence shown here is derived from an EMBL/GenBank/DDBJ whole genome shotgun (WGS) entry which is preliminary data.</text>
</comment>
<dbReference type="NCBIfam" id="NF033677">
    <property type="entry name" value="biofilm_BapA_N"/>
    <property type="match status" value="1"/>
</dbReference>
<dbReference type="AlphaFoldDB" id="A0AAW9S5M0"/>
<dbReference type="Pfam" id="PF22783">
    <property type="entry name" value="BapA_N"/>
    <property type="match status" value="1"/>
</dbReference>
<evidence type="ECO:0000259" key="1">
    <source>
        <dbReference type="Pfam" id="PF22783"/>
    </source>
</evidence>
<protein>
    <submittedName>
        <fullName evidence="2">BapA prefix-like domain-containing protein</fullName>
    </submittedName>
</protein>
<organism evidence="2 3">
    <name type="scientific">Ponticoccus litoralis</name>
    <dbReference type="NCBI Taxonomy" id="422297"/>
    <lineage>
        <taxon>Bacteria</taxon>
        <taxon>Pseudomonadati</taxon>
        <taxon>Pseudomonadota</taxon>
        <taxon>Alphaproteobacteria</taxon>
        <taxon>Rhodobacterales</taxon>
        <taxon>Roseobacteraceae</taxon>
        <taxon>Ponticoccus</taxon>
    </lineage>
</organism>
<feature type="domain" description="Biofilm-associated protein BapA-like prefix-like" evidence="1">
    <location>
        <begin position="14"/>
        <end position="65"/>
    </location>
</feature>
<proteinExistence type="predicted"/>
<dbReference type="RefSeq" id="WP_347165309.1">
    <property type="nucleotide sequence ID" value="NZ_JBDNCH010000002.1"/>
</dbReference>
<gene>
    <name evidence="2" type="ORF">ABFB10_02905</name>
</gene>